<proteinExistence type="predicted"/>
<dbReference type="Proteomes" id="UP000815677">
    <property type="component" value="Unassembled WGS sequence"/>
</dbReference>
<accession>A0ABQ0LWC8</accession>
<feature type="region of interest" description="Disordered" evidence="1">
    <location>
        <begin position="1"/>
        <end position="28"/>
    </location>
</feature>
<name>A0ABQ0LWC8_MYCCL</name>
<evidence type="ECO:0000256" key="1">
    <source>
        <dbReference type="SAM" id="MobiDB-lite"/>
    </source>
</evidence>
<keyword evidence="3" id="KW-1185">Reference proteome</keyword>
<organism evidence="2 3">
    <name type="scientific">Mycena chlorophos</name>
    <name type="common">Agaric fungus</name>
    <name type="synonym">Agaricus chlorophos</name>
    <dbReference type="NCBI Taxonomy" id="658473"/>
    <lineage>
        <taxon>Eukaryota</taxon>
        <taxon>Fungi</taxon>
        <taxon>Dikarya</taxon>
        <taxon>Basidiomycota</taxon>
        <taxon>Agaricomycotina</taxon>
        <taxon>Agaricomycetes</taxon>
        <taxon>Agaricomycetidae</taxon>
        <taxon>Agaricales</taxon>
        <taxon>Marasmiineae</taxon>
        <taxon>Mycenaceae</taxon>
        <taxon>Mycena</taxon>
    </lineage>
</organism>
<gene>
    <name evidence="2" type="ORF">MCHLO_12148</name>
</gene>
<sequence length="160" mass="17887">ACRKNRLPVETPRGQGNPNSVQRRRLPSNPLLTRERDHASLNVVDSRSWALPFAFAGGLRVAQFPQGAREHRHEEDQNHQDGCWALRVARLGPRTNLVGIERVVDELRSCRAAIDPRKVASIATLVPISPRRPNRSRAPSLRGSSSAFEEGYLMRTIPVS</sequence>
<reference evidence="2" key="1">
    <citation type="submission" date="2014-09" db="EMBL/GenBank/DDBJ databases">
        <title>Genome sequence of the luminous mushroom Mycena chlorophos for searching fungal bioluminescence genes.</title>
        <authorList>
            <person name="Tanaka Y."/>
            <person name="Kasuga D."/>
            <person name="Oba Y."/>
            <person name="Hase S."/>
            <person name="Sato K."/>
            <person name="Oba Y."/>
            <person name="Sakakibara Y."/>
        </authorList>
    </citation>
    <scope>NUCLEOTIDE SEQUENCE</scope>
</reference>
<evidence type="ECO:0000313" key="2">
    <source>
        <dbReference type="EMBL" id="GAT55369.1"/>
    </source>
</evidence>
<feature type="non-terminal residue" evidence="2">
    <location>
        <position position="1"/>
    </location>
</feature>
<evidence type="ECO:0000313" key="3">
    <source>
        <dbReference type="Proteomes" id="UP000815677"/>
    </source>
</evidence>
<protein>
    <submittedName>
        <fullName evidence="2">Uncharacterized protein</fullName>
    </submittedName>
</protein>
<dbReference type="EMBL" id="DF848992">
    <property type="protein sequence ID" value="GAT55369.1"/>
    <property type="molecule type" value="Genomic_DNA"/>
</dbReference>